<comment type="caution">
    <text evidence="2">The sequence shown here is derived from an EMBL/GenBank/DDBJ whole genome shotgun (WGS) entry which is preliminary data.</text>
</comment>
<reference evidence="2 3" key="1">
    <citation type="submission" date="2024-06" db="EMBL/GenBank/DDBJ databases">
        <authorList>
            <person name="Li F."/>
        </authorList>
    </citation>
    <scope>NUCLEOTIDE SEQUENCE [LARGE SCALE GENOMIC DNA]</scope>
    <source>
        <strain evidence="2 3">GXAS 311</strain>
    </source>
</reference>
<gene>
    <name evidence="2" type="ORF">ABVT43_20870</name>
</gene>
<evidence type="ECO:0000256" key="1">
    <source>
        <dbReference type="SAM" id="Coils"/>
    </source>
</evidence>
<proteinExistence type="predicted"/>
<feature type="coiled-coil region" evidence="1">
    <location>
        <begin position="11"/>
        <end position="38"/>
    </location>
</feature>
<keyword evidence="1" id="KW-0175">Coiled coil</keyword>
<evidence type="ECO:0000313" key="3">
    <source>
        <dbReference type="Proteomes" id="UP001548189"/>
    </source>
</evidence>
<protein>
    <recommendedName>
        <fullName evidence="4">Transposase</fullName>
    </recommendedName>
</protein>
<accession>A0ABV2C096</accession>
<sequence length="53" mass="6515">MQPNNRKNYLLFHYQEEIEKLEIENALLKQQLSDMQSQYTRVIKKLKRSQFSL</sequence>
<evidence type="ECO:0008006" key="4">
    <source>
        <dbReference type="Google" id="ProtNLM"/>
    </source>
</evidence>
<name>A0ABV2C096_9GAMM</name>
<dbReference type="EMBL" id="JBEVCJ010000121">
    <property type="protein sequence ID" value="MET1257597.1"/>
    <property type="molecule type" value="Genomic_DNA"/>
</dbReference>
<keyword evidence="3" id="KW-1185">Reference proteome</keyword>
<evidence type="ECO:0000313" key="2">
    <source>
        <dbReference type="EMBL" id="MET1257597.1"/>
    </source>
</evidence>
<dbReference type="RefSeq" id="WP_353898180.1">
    <property type="nucleotide sequence ID" value="NZ_JBEVCJ010000121.1"/>
</dbReference>
<dbReference type="Proteomes" id="UP001548189">
    <property type="component" value="Unassembled WGS sequence"/>
</dbReference>
<organism evidence="2 3">
    <name type="scientific">Aliikangiella maris</name>
    <dbReference type="NCBI Taxonomy" id="3162458"/>
    <lineage>
        <taxon>Bacteria</taxon>
        <taxon>Pseudomonadati</taxon>
        <taxon>Pseudomonadota</taxon>
        <taxon>Gammaproteobacteria</taxon>
        <taxon>Oceanospirillales</taxon>
        <taxon>Pleioneaceae</taxon>
        <taxon>Aliikangiella</taxon>
    </lineage>
</organism>